<dbReference type="eggNOG" id="KOG2504">
    <property type="taxonomic scope" value="Eukaryota"/>
</dbReference>
<dbReference type="PANTHER" id="PTHR11360">
    <property type="entry name" value="MONOCARBOXYLATE TRANSPORTER"/>
    <property type="match status" value="1"/>
</dbReference>
<feature type="transmembrane region" description="Helical" evidence="3">
    <location>
        <begin position="89"/>
        <end position="113"/>
    </location>
</feature>
<dbReference type="HOGENOM" id="CLU_001265_1_0_1"/>
<keyword evidence="3" id="KW-1133">Transmembrane helix</keyword>
<feature type="transmembrane region" description="Helical" evidence="3">
    <location>
        <begin position="358"/>
        <end position="380"/>
    </location>
</feature>
<dbReference type="AlphaFoldDB" id="N1PU80"/>
<accession>N1PU80</accession>
<dbReference type="InterPro" id="IPR020846">
    <property type="entry name" value="MFS_dom"/>
</dbReference>
<dbReference type="PROSITE" id="PS50850">
    <property type="entry name" value="MFS"/>
    <property type="match status" value="1"/>
</dbReference>
<evidence type="ECO:0000313" key="5">
    <source>
        <dbReference type="EMBL" id="EME47016.1"/>
    </source>
</evidence>
<organism evidence="5 6">
    <name type="scientific">Dothistroma septosporum (strain NZE10 / CBS 128990)</name>
    <name type="common">Red band needle blight fungus</name>
    <name type="synonym">Mycosphaerella pini</name>
    <dbReference type="NCBI Taxonomy" id="675120"/>
    <lineage>
        <taxon>Eukaryota</taxon>
        <taxon>Fungi</taxon>
        <taxon>Dikarya</taxon>
        <taxon>Ascomycota</taxon>
        <taxon>Pezizomycotina</taxon>
        <taxon>Dothideomycetes</taxon>
        <taxon>Dothideomycetidae</taxon>
        <taxon>Mycosphaerellales</taxon>
        <taxon>Mycosphaerellaceae</taxon>
        <taxon>Dothistroma</taxon>
    </lineage>
</organism>
<dbReference type="GO" id="GO:0022857">
    <property type="term" value="F:transmembrane transporter activity"/>
    <property type="evidence" value="ECO:0007669"/>
    <property type="project" value="InterPro"/>
</dbReference>
<evidence type="ECO:0000259" key="4">
    <source>
        <dbReference type="PROSITE" id="PS50850"/>
    </source>
</evidence>
<dbReference type="SUPFAM" id="SSF103473">
    <property type="entry name" value="MFS general substrate transporter"/>
    <property type="match status" value="1"/>
</dbReference>
<gene>
    <name evidence="5" type="ORF">DOTSEDRAFT_145331</name>
</gene>
<dbReference type="Proteomes" id="UP000016933">
    <property type="component" value="Unassembled WGS sequence"/>
</dbReference>
<dbReference type="Pfam" id="PF07690">
    <property type="entry name" value="MFS_1"/>
    <property type="match status" value="1"/>
</dbReference>
<feature type="transmembrane region" description="Helical" evidence="3">
    <location>
        <begin position="153"/>
        <end position="171"/>
    </location>
</feature>
<dbReference type="InterPro" id="IPR050327">
    <property type="entry name" value="Proton-linked_MCT"/>
</dbReference>
<feature type="domain" description="Major facilitator superfamily (MFS) profile" evidence="4">
    <location>
        <begin position="1"/>
        <end position="387"/>
    </location>
</feature>
<name>N1PU80_DOTSN</name>
<dbReference type="InterPro" id="IPR036259">
    <property type="entry name" value="MFS_trans_sf"/>
</dbReference>
<protein>
    <recommendedName>
        <fullName evidence="4">Major facilitator superfamily (MFS) profile domain-containing protein</fullName>
    </recommendedName>
</protein>
<evidence type="ECO:0000256" key="1">
    <source>
        <dbReference type="ARBA" id="ARBA00004141"/>
    </source>
</evidence>
<feature type="transmembrane region" description="Helical" evidence="3">
    <location>
        <begin position="30"/>
        <end position="47"/>
    </location>
</feature>
<feature type="transmembrane region" description="Helical" evidence="3">
    <location>
        <begin position="59"/>
        <end position="83"/>
    </location>
</feature>
<sequence length="393" mass="42048">MTACFGYMNTVGTYQAYLATHQLSHYSESTIGWIFSIYIFLAFGAGVQIGPLFDQYGPFWLIVTGACCTLLSIFLLGICTAYWHFILVFGVLGGLGNAFIFTPSVSAVGHFFLKKRGNATGIATCGGALGGVIFPLMLQNLFPKVGWAWATRIQGFIYIFLLLVAICLIRSRLPPKPNSSAIPDPQVFRDPAFALVTFGSFFLELGLFIPITYITSYAMDTNGAIDSTFAYQLLAIFNAGSFFGRWAPGYIADKMGRFNTQICAVFLCAASSLGLWLPATVLVNNASHSTILGLTTTFAALMGFASGSNISLTPVCIGMLCPTQEIGRYIATTYTIVSIGCLIGLPIAGALISATGGSYWGVAVFTGLSYVCGLGCFTSVRLIKAGPKITVLY</sequence>
<proteinExistence type="inferred from homology"/>
<evidence type="ECO:0000256" key="2">
    <source>
        <dbReference type="ARBA" id="ARBA00006727"/>
    </source>
</evidence>
<dbReference type="PANTHER" id="PTHR11360:SF177">
    <property type="entry name" value="RIBOFLAVIN TRANSPORTER MCH5"/>
    <property type="match status" value="1"/>
</dbReference>
<reference evidence="6" key="1">
    <citation type="journal article" date="2012" name="PLoS Genet.">
        <title>The genomes of the fungal plant pathogens Cladosporium fulvum and Dothistroma septosporum reveal adaptation to different hosts and lifestyles but also signatures of common ancestry.</title>
        <authorList>
            <person name="de Wit P.J.G.M."/>
            <person name="van der Burgt A."/>
            <person name="Oekmen B."/>
            <person name="Stergiopoulos I."/>
            <person name="Abd-Elsalam K.A."/>
            <person name="Aerts A.L."/>
            <person name="Bahkali A.H."/>
            <person name="Beenen H.G."/>
            <person name="Chettri P."/>
            <person name="Cox M.P."/>
            <person name="Datema E."/>
            <person name="de Vries R.P."/>
            <person name="Dhillon B."/>
            <person name="Ganley A.R."/>
            <person name="Griffiths S.A."/>
            <person name="Guo Y."/>
            <person name="Hamelin R.C."/>
            <person name="Henrissat B."/>
            <person name="Kabir M.S."/>
            <person name="Jashni M.K."/>
            <person name="Kema G."/>
            <person name="Klaubauf S."/>
            <person name="Lapidus A."/>
            <person name="Levasseur A."/>
            <person name="Lindquist E."/>
            <person name="Mehrabi R."/>
            <person name="Ohm R.A."/>
            <person name="Owen T.J."/>
            <person name="Salamov A."/>
            <person name="Schwelm A."/>
            <person name="Schijlen E."/>
            <person name="Sun H."/>
            <person name="van den Burg H.A."/>
            <person name="van Ham R.C.H.J."/>
            <person name="Zhang S."/>
            <person name="Goodwin S.B."/>
            <person name="Grigoriev I.V."/>
            <person name="Collemare J."/>
            <person name="Bradshaw R.E."/>
        </authorList>
    </citation>
    <scope>NUCLEOTIDE SEQUENCE [LARGE SCALE GENOMIC DNA]</scope>
    <source>
        <strain evidence="6">NZE10 / CBS 128990</strain>
    </source>
</reference>
<dbReference type="EMBL" id="KB446536">
    <property type="protein sequence ID" value="EME47016.1"/>
    <property type="molecule type" value="Genomic_DNA"/>
</dbReference>
<dbReference type="InterPro" id="IPR011701">
    <property type="entry name" value="MFS"/>
</dbReference>
<feature type="transmembrane region" description="Helical" evidence="3">
    <location>
        <begin position="291"/>
        <end position="317"/>
    </location>
</feature>
<keyword evidence="6" id="KW-1185">Reference proteome</keyword>
<reference evidence="5 6" key="2">
    <citation type="journal article" date="2012" name="PLoS Pathog.">
        <title>Diverse lifestyles and strategies of plant pathogenesis encoded in the genomes of eighteen Dothideomycetes fungi.</title>
        <authorList>
            <person name="Ohm R.A."/>
            <person name="Feau N."/>
            <person name="Henrissat B."/>
            <person name="Schoch C.L."/>
            <person name="Horwitz B.A."/>
            <person name="Barry K.W."/>
            <person name="Condon B.J."/>
            <person name="Copeland A.C."/>
            <person name="Dhillon B."/>
            <person name="Glaser F."/>
            <person name="Hesse C.N."/>
            <person name="Kosti I."/>
            <person name="LaButti K."/>
            <person name="Lindquist E.A."/>
            <person name="Lucas S."/>
            <person name="Salamov A.A."/>
            <person name="Bradshaw R.E."/>
            <person name="Ciuffetti L."/>
            <person name="Hamelin R.C."/>
            <person name="Kema G.H.J."/>
            <person name="Lawrence C."/>
            <person name="Scott J.A."/>
            <person name="Spatafora J.W."/>
            <person name="Turgeon B.G."/>
            <person name="de Wit P.J.G.M."/>
            <person name="Zhong S."/>
            <person name="Goodwin S.B."/>
            <person name="Grigoriev I.V."/>
        </authorList>
    </citation>
    <scope>NUCLEOTIDE SEQUENCE [LARGE SCALE GENOMIC DNA]</scope>
    <source>
        <strain evidence="6">NZE10 / CBS 128990</strain>
    </source>
</reference>
<feature type="transmembrane region" description="Helical" evidence="3">
    <location>
        <begin position="120"/>
        <end position="141"/>
    </location>
</feature>
<evidence type="ECO:0000256" key="3">
    <source>
        <dbReference type="SAM" id="Phobius"/>
    </source>
</evidence>
<comment type="subcellular location">
    <subcellularLocation>
        <location evidence="1">Membrane</location>
        <topology evidence="1">Multi-pass membrane protein</topology>
    </subcellularLocation>
</comment>
<evidence type="ECO:0000313" key="6">
    <source>
        <dbReference type="Proteomes" id="UP000016933"/>
    </source>
</evidence>
<keyword evidence="3" id="KW-0812">Transmembrane</keyword>
<dbReference type="OrthoDB" id="410267at2759"/>
<feature type="transmembrane region" description="Helical" evidence="3">
    <location>
        <begin position="329"/>
        <end position="352"/>
    </location>
</feature>
<dbReference type="GO" id="GO:0016020">
    <property type="term" value="C:membrane"/>
    <property type="evidence" value="ECO:0007669"/>
    <property type="project" value="UniProtKB-SubCell"/>
</dbReference>
<feature type="transmembrane region" description="Helical" evidence="3">
    <location>
        <begin position="258"/>
        <end position="279"/>
    </location>
</feature>
<feature type="transmembrane region" description="Helical" evidence="3">
    <location>
        <begin position="192"/>
        <end position="214"/>
    </location>
</feature>
<dbReference type="OMA" id="DLVWQIS"/>
<dbReference type="Gene3D" id="1.20.1250.20">
    <property type="entry name" value="MFS general substrate transporter like domains"/>
    <property type="match status" value="1"/>
</dbReference>
<keyword evidence="3" id="KW-0472">Membrane</keyword>
<comment type="similarity">
    <text evidence="2">Belongs to the major facilitator superfamily. Monocarboxylate porter (TC 2.A.1.13) family.</text>
</comment>